<dbReference type="EMBL" id="JAMKOV010000002">
    <property type="protein sequence ID" value="KAI8041872.1"/>
    <property type="molecule type" value="Genomic_DNA"/>
</dbReference>
<sequence>MRKRERERGSVSRAEACVNESSPGRLALAWDSGWLAAAMSAHARRNFLEKDRQSCCRAACHISLLPLGPANCTCEGDEPVIAI</sequence>
<gene>
    <name evidence="1" type="ORF">M5D96_003167</name>
</gene>
<evidence type="ECO:0000313" key="1">
    <source>
        <dbReference type="EMBL" id="KAI8041872.1"/>
    </source>
</evidence>
<comment type="caution">
    <text evidence="1">The sequence shown here is derived from an EMBL/GenBank/DDBJ whole genome shotgun (WGS) entry which is preliminary data.</text>
</comment>
<evidence type="ECO:0000313" key="2">
    <source>
        <dbReference type="Proteomes" id="UP001059596"/>
    </source>
</evidence>
<accession>A0A9Q0BRF8</accession>
<protein>
    <submittedName>
        <fullName evidence="1">Uncharacterized protein</fullName>
    </submittedName>
</protein>
<reference evidence="1" key="1">
    <citation type="journal article" date="2023" name="Genome Biol. Evol.">
        <title>Long-read-based Genome Assembly of Drosophila gunungcola Reveals Fewer Chemosensory Genes in Flower-breeding Species.</title>
        <authorList>
            <person name="Negi A."/>
            <person name="Liao B.Y."/>
            <person name="Yeh S.D."/>
        </authorList>
    </citation>
    <scope>NUCLEOTIDE SEQUENCE</scope>
    <source>
        <strain evidence="1">Sukarami</strain>
    </source>
</reference>
<dbReference type="Proteomes" id="UP001059596">
    <property type="component" value="Unassembled WGS sequence"/>
</dbReference>
<proteinExistence type="predicted"/>
<keyword evidence="2" id="KW-1185">Reference proteome</keyword>
<dbReference type="AlphaFoldDB" id="A0A9Q0BRF8"/>
<organism evidence="1 2">
    <name type="scientific">Drosophila gunungcola</name>
    <name type="common">fruit fly</name>
    <dbReference type="NCBI Taxonomy" id="103775"/>
    <lineage>
        <taxon>Eukaryota</taxon>
        <taxon>Metazoa</taxon>
        <taxon>Ecdysozoa</taxon>
        <taxon>Arthropoda</taxon>
        <taxon>Hexapoda</taxon>
        <taxon>Insecta</taxon>
        <taxon>Pterygota</taxon>
        <taxon>Neoptera</taxon>
        <taxon>Endopterygota</taxon>
        <taxon>Diptera</taxon>
        <taxon>Brachycera</taxon>
        <taxon>Muscomorpha</taxon>
        <taxon>Ephydroidea</taxon>
        <taxon>Drosophilidae</taxon>
        <taxon>Drosophila</taxon>
        <taxon>Sophophora</taxon>
    </lineage>
</organism>
<name>A0A9Q0BRF8_9MUSC</name>